<sequence length="224" mass="26255">MEFANAFADLMQSHVDKRNGERKGRLLTLNFHGEKLFAEQVWWPLKGNLDDLHPEFEITDWRGRSYYADFAWLPPGRLKLLIEIKGFNSHVRDMDRQGYCNELNRELFLQGVRYRIVSLAYDDVEKRPELCVTLLRFFLSHYESASRPTTLAVLAETEIVRFAFSLSRPLRPIDVAVHLDIDHRTAVRYLTNLANKGWLMPYRTGKGQRIGSYRLAQNAIQYFD</sequence>
<evidence type="ECO:0008006" key="3">
    <source>
        <dbReference type="Google" id="ProtNLM"/>
    </source>
</evidence>
<dbReference type="RefSeq" id="WP_209747082.1">
    <property type="nucleotide sequence ID" value="NZ_JBHSMH010000113.1"/>
</dbReference>
<dbReference type="Proteomes" id="UP001596105">
    <property type="component" value="Unassembled WGS sequence"/>
</dbReference>
<gene>
    <name evidence="1" type="ORF">ACFPPD_24840</name>
</gene>
<name>A0ABW0M281_9BACL</name>
<accession>A0ABW0M281</accession>
<proteinExistence type="predicted"/>
<organism evidence="1 2">
    <name type="scientific">Cohnella suwonensis</name>
    <dbReference type="NCBI Taxonomy" id="696072"/>
    <lineage>
        <taxon>Bacteria</taxon>
        <taxon>Bacillati</taxon>
        <taxon>Bacillota</taxon>
        <taxon>Bacilli</taxon>
        <taxon>Bacillales</taxon>
        <taxon>Paenibacillaceae</taxon>
        <taxon>Cohnella</taxon>
    </lineage>
</organism>
<protein>
    <recommendedName>
        <fullName evidence="3">DUF559 domain-containing protein</fullName>
    </recommendedName>
</protein>
<dbReference type="EMBL" id="JBHSMH010000113">
    <property type="protein sequence ID" value="MFC5471909.1"/>
    <property type="molecule type" value="Genomic_DNA"/>
</dbReference>
<evidence type="ECO:0000313" key="1">
    <source>
        <dbReference type="EMBL" id="MFC5471909.1"/>
    </source>
</evidence>
<reference evidence="2" key="1">
    <citation type="journal article" date="2019" name="Int. J. Syst. Evol. Microbiol.">
        <title>The Global Catalogue of Microorganisms (GCM) 10K type strain sequencing project: providing services to taxonomists for standard genome sequencing and annotation.</title>
        <authorList>
            <consortium name="The Broad Institute Genomics Platform"/>
            <consortium name="The Broad Institute Genome Sequencing Center for Infectious Disease"/>
            <person name="Wu L."/>
            <person name="Ma J."/>
        </authorList>
    </citation>
    <scope>NUCLEOTIDE SEQUENCE [LARGE SCALE GENOMIC DNA]</scope>
    <source>
        <strain evidence="2">CCUG 57113</strain>
    </source>
</reference>
<comment type="caution">
    <text evidence="1">The sequence shown here is derived from an EMBL/GenBank/DDBJ whole genome shotgun (WGS) entry which is preliminary data.</text>
</comment>
<evidence type="ECO:0000313" key="2">
    <source>
        <dbReference type="Proteomes" id="UP001596105"/>
    </source>
</evidence>
<keyword evidence="2" id="KW-1185">Reference proteome</keyword>